<feature type="domain" description="Histidine kinase/HSP90-like ATPase" evidence="10">
    <location>
        <begin position="285"/>
        <end position="374"/>
    </location>
</feature>
<feature type="transmembrane region" description="Helical" evidence="9">
    <location>
        <begin position="15"/>
        <end position="32"/>
    </location>
</feature>
<keyword evidence="7" id="KW-0067">ATP-binding</keyword>
<feature type="transmembrane region" description="Helical" evidence="9">
    <location>
        <begin position="127"/>
        <end position="148"/>
    </location>
</feature>
<dbReference type="PANTHER" id="PTHR24421:SF10">
    <property type="entry name" value="NITRATE_NITRITE SENSOR PROTEIN NARQ"/>
    <property type="match status" value="1"/>
</dbReference>
<dbReference type="InterPro" id="IPR036890">
    <property type="entry name" value="HATPase_C_sf"/>
</dbReference>
<feature type="transmembrane region" description="Helical" evidence="9">
    <location>
        <begin position="44"/>
        <end position="73"/>
    </location>
</feature>
<dbReference type="PANTHER" id="PTHR24421">
    <property type="entry name" value="NITRATE/NITRITE SENSOR PROTEIN NARX-RELATED"/>
    <property type="match status" value="1"/>
</dbReference>
<protein>
    <recommendedName>
        <fullName evidence="2">histidine kinase</fullName>
        <ecNumber evidence="2">2.7.13.3</ecNumber>
    </recommendedName>
</protein>
<evidence type="ECO:0000313" key="12">
    <source>
        <dbReference type="Proteomes" id="UP001596972"/>
    </source>
</evidence>
<keyword evidence="8" id="KW-0902">Two-component regulatory system</keyword>
<dbReference type="EMBL" id="JBHTJA010000228">
    <property type="protein sequence ID" value="MFD0906121.1"/>
    <property type="molecule type" value="Genomic_DNA"/>
</dbReference>
<comment type="catalytic activity">
    <reaction evidence="1">
        <text>ATP + protein L-histidine = ADP + protein N-phospho-L-histidine.</text>
        <dbReference type="EC" id="2.7.13.3"/>
    </reaction>
</comment>
<proteinExistence type="predicted"/>
<dbReference type="InterPro" id="IPR003594">
    <property type="entry name" value="HATPase_dom"/>
</dbReference>
<keyword evidence="4" id="KW-0808">Transferase</keyword>
<evidence type="ECO:0000256" key="7">
    <source>
        <dbReference type="ARBA" id="ARBA00022840"/>
    </source>
</evidence>
<organism evidence="11 12">
    <name type="scientific">Actinomadura sediminis</name>
    <dbReference type="NCBI Taxonomy" id="1038904"/>
    <lineage>
        <taxon>Bacteria</taxon>
        <taxon>Bacillati</taxon>
        <taxon>Actinomycetota</taxon>
        <taxon>Actinomycetes</taxon>
        <taxon>Streptosporangiales</taxon>
        <taxon>Thermomonosporaceae</taxon>
        <taxon>Actinomadura</taxon>
    </lineage>
</organism>
<gene>
    <name evidence="11" type="ORF">ACFQ11_37510</name>
</gene>
<dbReference type="SUPFAM" id="SSF55874">
    <property type="entry name" value="ATPase domain of HSP90 chaperone/DNA topoisomerase II/histidine kinase"/>
    <property type="match status" value="1"/>
</dbReference>
<keyword evidence="9" id="KW-0472">Membrane</keyword>
<evidence type="ECO:0000256" key="2">
    <source>
        <dbReference type="ARBA" id="ARBA00012438"/>
    </source>
</evidence>
<dbReference type="Gene3D" id="1.20.5.1930">
    <property type="match status" value="1"/>
</dbReference>
<dbReference type="InterPro" id="IPR011712">
    <property type="entry name" value="Sig_transdc_His_kin_sub3_dim/P"/>
</dbReference>
<dbReference type="EC" id="2.7.13.3" evidence="2"/>
<dbReference type="RefSeq" id="WP_378307684.1">
    <property type="nucleotide sequence ID" value="NZ_JBHTJA010000228.1"/>
</dbReference>
<keyword evidence="5" id="KW-0547">Nucleotide-binding</keyword>
<dbReference type="Proteomes" id="UP001596972">
    <property type="component" value="Unassembled WGS sequence"/>
</dbReference>
<evidence type="ECO:0000256" key="1">
    <source>
        <dbReference type="ARBA" id="ARBA00000085"/>
    </source>
</evidence>
<keyword evidence="12" id="KW-1185">Reference proteome</keyword>
<dbReference type="InterPro" id="IPR050482">
    <property type="entry name" value="Sensor_HK_TwoCompSys"/>
</dbReference>
<dbReference type="CDD" id="cd16917">
    <property type="entry name" value="HATPase_UhpB-NarQ-NarX-like"/>
    <property type="match status" value="1"/>
</dbReference>
<dbReference type="GO" id="GO:0016301">
    <property type="term" value="F:kinase activity"/>
    <property type="evidence" value="ECO:0007669"/>
    <property type="project" value="UniProtKB-KW"/>
</dbReference>
<feature type="transmembrane region" description="Helical" evidence="9">
    <location>
        <begin position="104"/>
        <end position="121"/>
    </location>
</feature>
<evidence type="ECO:0000313" key="11">
    <source>
        <dbReference type="EMBL" id="MFD0906121.1"/>
    </source>
</evidence>
<dbReference type="SMART" id="SM00387">
    <property type="entry name" value="HATPase_c"/>
    <property type="match status" value="1"/>
</dbReference>
<evidence type="ECO:0000256" key="3">
    <source>
        <dbReference type="ARBA" id="ARBA00022553"/>
    </source>
</evidence>
<keyword evidence="9" id="KW-1133">Transmembrane helix</keyword>
<reference evidence="12" key="1">
    <citation type="journal article" date="2019" name="Int. J. Syst. Evol. Microbiol.">
        <title>The Global Catalogue of Microorganisms (GCM) 10K type strain sequencing project: providing services to taxonomists for standard genome sequencing and annotation.</title>
        <authorList>
            <consortium name="The Broad Institute Genomics Platform"/>
            <consortium name="The Broad Institute Genome Sequencing Center for Infectious Disease"/>
            <person name="Wu L."/>
            <person name="Ma J."/>
        </authorList>
    </citation>
    <scope>NUCLEOTIDE SEQUENCE [LARGE SCALE GENOMIC DNA]</scope>
    <source>
        <strain evidence="12">JCM 31202</strain>
    </source>
</reference>
<evidence type="ECO:0000256" key="5">
    <source>
        <dbReference type="ARBA" id="ARBA00022741"/>
    </source>
</evidence>
<evidence type="ECO:0000256" key="6">
    <source>
        <dbReference type="ARBA" id="ARBA00022777"/>
    </source>
</evidence>
<evidence type="ECO:0000256" key="4">
    <source>
        <dbReference type="ARBA" id="ARBA00022679"/>
    </source>
</evidence>
<accession>A0ABW3F507</accession>
<keyword evidence="6 11" id="KW-0418">Kinase</keyword>
<evidence type="ECO:0000256" key="8">
    <source>
        <dbReference type="ARBA" id="ARBA00023012"/>
    </source>
</evidence>
<name>A0ABW3F507_9ACTN</name>
<dbReference type="Pfam" id="PF07730">
    <property type="entry name" value="HisKA_3"/>
    <property type="match status" value="1"/>
</dbReference>
<keyword evidence="3" id="KW-0597">Phosphoprotein</keyword>
<sequence>MFAERVEEFVSRRFVPLRAALVAVLAAGDLALMHRPGGAADWTLVAAAYGTYAAAARLPAPAVAALAVLLGAAEAADSAVLFPVKAMLAIALFELAVRRPAAELAAGAAAFAAAVAVGWIGDPPGDVAPALFRVAVFLTVLLLAGAYVRSARAAAREAAERAAADERAARAAERTAIARELHDLVAHHVSSMVLRVGVARHVLTGAEPRVRDVLDDLHATGTAALDDLGRLVAVLRDPATVRDEPPPVEPAALPAALARAVERCRAAGPAVEAAVDPAVACLDAMRGVTLLRLVQEGLANAARHAGPDATVRLSARVDGGAVRLVISDDGRGGPAVPGHGLTGMRERVDLLGGSFAAGPAGRGWRLTAELPPPQEVRA</sequence>
<evidence type="ECO:0000256" key="9">
    <source>
        <dbReference type="SAM" id="Phobius"/>
    </source>
</evidence>
<evidence type="ECO:0000259" key="10">
    <source>
        <dbReference type="SMART" id="SM00387"/>
    </source>
</evidence>
<feature type="transmembrane region" description="Helical" evidence="9">
    <location>
        <begin position="79"/>
        <end position="97"/>
    </location>
</feature>
<keyword evidence="9" id="KW-0812">Transmembrane</keyword>
<dbReference type="Pfam" id="PF02518">
    <property type="entry name" value="HATPase_c"/>
    <property type="match status" value="1"/>
</dbReference>
<comment type="caution">
    <text evidence="11">The sequence shown here is derived from an EMBL/GenBank/DDBJ whole genome shotgun (WGS) entry which is preliminary data.</text>
</comment>
<dbReference type="Gene3D" id="3.30.565.10">
    <property type="entry name" value="Histidine kinase-like ATPase, C-terminal domain"/>
    <property type="match status" value="1"/>
</dbReference>